<dbReference type="InterPro" id="IPR036390">
    <property type="entry name" value="WH_DNA-bd_sf"/>
</dbReference>
<evidence type="ECO:0000256" key="2">
    <source>
        <dbReference type="ARBA" id="ARBA00023125"/>
    </source>
</evidence>
<reference evidence="5" key="1">
    <citation type="submission" date="2023-07" db="EMBL/GenBank/DDBJ databases">
        <title>Genome content predicts the carbon catabolic preferences of heterotrophic bacteria.</title>
        <authorList>
            <person name="Gralka M."/>
        </authorList>
    </citation>
    <scope>NUCLEOTIDE SEQUENCE</scope>
    <source>
        <strain evidence="5">E2R20</strain>
    </source>
</reference>
<dbReference type="SMART" id="SM00418">
    <property type="entry name" value="HTH_ARSR"/>
    <property type="match status" value="1"/>
</dbReference>
<dbReference type="PANTHER" id="PTHR33154">
    <property type="entry name" value="TRANSCRIPTIONAL REGULATOR, ARSR FAMILY"/>
    <property type="match status" value="1"/>
</dbReference>
<dbReference type="Pfam" id="PF01022">
    <property type="entry name" value="HTH_5"/>
    <property type="match status" value="1"/>
</dbReference>
<dbReference type="Gene3D" id="1.10.10.10">
    <property type="entry name" value="Winged helix-like DNA-binding domain superfamily/Winged helix DNA-binding domain"/>
    <property type="match status" value="1"/>
</dbReference>
<evidence type="ECO:0000313" key="5">
    <source>
        <dbReference type="EMBL" id="MDO6572645.1"/>
    </source>
</evidence>
<dbReference type="PRINTS" id="PR00778">
    <property type="entry name" value="HTHARSR"/>
</dbReference>
<dbReference type="InterPro" id="IPR001845">
    <property type="entry name" value="HTH_ArsR_DNA-bd_dom"/>
</dbReference>
<gene>
    <name evidence="5" type="ORF">Q4528_00570</name>
</gene>
<dbReference type="Proteomes" id="UP001170310">
    <property type="component" value="Unassembled WGS sequence"/>
</dbReference>
<sequence length="105" mass="12233">MTYQQLAISLKVLSDENRLEILDILSCGELCAYDLLSYFQFSQPTLSHHMKILVTHQFVTTRKEGNKCFYQLNDAFYTQILNHLNLIKNNNEQCKCHSMKLGDSQ</sequence>
<protein>
    <submittedName>
        <fullName evidence="5">Metalloregulator ArsR/SmtB family transcription factor</fullName>
    </submittedName>
</protein>
<dbReference type="PANTHER" id="PTHR33154:SF18">
    <property type="entry name" value="ARSENICAL RESISTANCE OPERON REPRESSOR"/>
    <property type="match status" value="1"/>
</dbReference>
<evidence type="ECO:0000313" key="6">
    <source>
        <dbReference type="Proteomes" id="UP001170310"/>
    </source>
</evidence>
<dbReference type="PROSITE" id="PS50987">
    <property type="entry name" value="HTH_ARSR_2"/>
    <property type="match status" value="1"/>
</dbReference>
<evidence type="ECO:0000256" key="1">
    <source>
        <dbReference type="ARBA" id="ARBA00023015"/>
    </source>
</evidence>
<proteinExistence type="predicted"/>
<dbReference type="InterPro" id="IPR011991">
    <property type="entry name" value="ArsR-like_HTH"/>
</dbReference>
<keyword evidence="3" id="KW-0804">Transcription</keyword>
<comment type="caution">
    <text evidence="5">The sequence shown here is derived from an EMBL/GenBank/DDBJ whole genome shotgun (WGS) entry which is preliminary data.</text>
</comment>
<dbReference type="AlphaFoldDB" id="A0AAW7YM68"/>
<name>A0AAW7YM68_9STAP</name>
<feature type="domain" description="HTH arsR-type" evidence="4">
    <location>
        <begin position="1"/>
        <end position="92"/>
    </location>
</feature>
<dbReference type="InterPro" id="IPR036388">
    <property type="entry name" value="WH-like_DNA-bd_sf"/>
</dbReference>
<dbReference type="InterPro" id="IPR051081">
    <property type="entry name" value="HTH_MetalResp_TranReg"/>
</dbReference>
<evidence type="ECO:0000256" key="3">
    <source>
        <dbReference type="ARBA" id="ARBA00023163"/>
    </source>
</evidence>
<dbReference type="RefSeq" id="WP_046467034.1">
    <property type="nucleotide sequence ID" value="NZ_JAUOQO010000001.1"/>
</dbReference>
<keyword evidence="1" id="KW-0805">Transcription regulation</keyword>
<dbReference type="SUPFAM" id="SSF46785">
    <property type="entry name" value="Winged helix' DNA-binding domain"/>
    <property type="match status" value="1"/>
</dbReference>
<dbReference type="PROSITE" id="PS00846">
    <property type="entry name" value="HTH_ARSR_1"/>
    <property type="match status" value="1"/>
</dbReference>
<accession>A0AAW7YM68</accession>
<evidence type="ECO:0000259" key="4">
    <source>
        <dbReference type="PROSITE" id="PS50987"/>
    </source>
</evidence>
<keyword evidence="2" id="KW-0238">DNA-binding</keyword>
<keyword evidence="6" id="KW-1185">Reference proteome</keyword>
<dbReference type="GO" id="GO:0003700">
    <property type="term" value="F:DNA-binding transcription factor activity"/>
    <property type="evidence" value="ECO:0007669"/>
    <property type="project" value="InterPro"/>
</dbReference>
<dbReference type="InterPro" id="IPR018334">
    <property type="entry name" value="ArsR_HTH"/>
</dbReference>
<dbReference type="EMBL" id="JAUOQO010000001">
    <property type="protein sequence ID" value="MDO6572645.1"/>
    <property type="molecule type" value="Genomic_DNA"/>
</dbReference>
<dbReference type="NCBIfam" id="NF033788">
    <property type="entry name" value="HTH_metalloreg"/>
    <property type="match status" value="1"/>
</dbReference>
<dbReference type="GO" id="GO:0003677">
    <property type="term" value="F:DNA binding"/>
    <property type="evidence" value="ECO:0007669"/>
    <property type="project" value="UniProtKB-KW"/>
</dbReference>
<organism evidence="5 6">
    <name type="scientific">Staphylococcus pasteuri_A</name>
    <dbReference type="NCBI Taxonomy" id="3062664"/>
    <lineage>
        <taxon>Bacteria</taxon>
        <taxon>Bacillati</taxon>
        <taxon>Bacillota</taxon>
        <taxon>Bacilli</taxon>
        <taxon>Bacillales</taxon>
        <taxon>Staphylococcaceae</taxon>
        <taxon>Staphylococcus</taxon>
    </lineage>
</organism>
<dbReference type="CDD" id="cd00090">
    <property type="entry name" value="HTH_ARSR"/>
    <property type="match status" value="1"/>
</dbReference>